<dbReference type="AlphaFoldDB" id="A0A8E2E866"/>
<reference evidence="1 2" key="1">
    <citation type="journal article" date="2016" name="Nat. Commun.">
        <title>Ectomycorrhizal ecology is imprinted in the genome of the dominant symbiotic fungus Cenococcum geophilum.</title>
        <authorList>
            <consortium name="DOE Joint Genome Institute"/>
            <person name="Peter M."/>
            <person name="Kohler A."/>
            <person name="Ohm R.A."/>
            <person name="Kuo A."/>
            <person name="Krutzmann J."/>
            <person name="Morin E."/>
            <person name="Arend M."/>
            <person name="Barry K.W."/>
            <person name="Binder M."/>
            <person name="Choi C."/>
            <person name="Clum A."/>
            <person name="Copeland A."/>
            <person name="Grisel N."/>
            <person name="Haridas S."/>
            <person name="Kipfer T."/>
            <person name="LaButti K."/>
            <person name="Lindquist E."/>
            <person name="Lipzen A."/>
            <person name="Maire R."/>
            <person name="Meier B."/>
            <person name="Mihaltcheva S."/>
            <person name="Molinier V."/>
            <person name="Murat C."/>
            <person name="Poggeler S."/>
            <person name="Quandt C.A."/>
            <person name="Sperisen C."/>
            <person name="Tritt A."/>
            <person name="Tisserant E."/>
            <person name="Crous P.W."/>
            <person name="Henrissat B."/>
            <person name="Nehls U."/>
            <person name="Egli S."/>
            <person name="Spatafora J.W."/>
            <person name="Grigoriev I.V."/>
            <person name="Martin F.M."/>
        </authorList>
    </citation>
    <scope>NUCLEOTIDE SEQUENCE [LARGE SCALE GENOMIC DNA]</scope>
    <source>
        <strain evidence="1 2">CBS 459.81</strain>
    </source>
</reference>
<dbReference type="OrthoDB" id="1055148at2759"/>
<sequence length="351" mass="39175">MPSISPLLLTPGHHCRIRPLLPLPLLPALSATQWPSPTSAKAAPIISALRFCTARWDFFQYNRAPSPSGHFIVFIGKNPVVDLSGLNGRQVSPRAEIWASLREWVSFRNPHEYAQPGGYFEPSGITDPFENIYKLVFQLTMRKVGCNIVADDPKLLDRGLHPYETTDGNATATAIMIPWFLVTGGRLRIIIKKIVAERKVNGKYRMGSCLSPNGPYWLSKDREEVEAVAAKYSINQSAPLVEQLAQLHVEVWESEFPTQDMCLRNTSGKVISTGKSDEVIAPGAFVAYHAANIHFDRIKSLAYFELGVRRNLCPDPLTQFVILEQNITASFFVAMFKFLLTNQAGNSISWS</sequence>
<evidence type="ECO:0000313" key="1">
    <source>
        <dbReference type="EMBL" id="OCK79231.1"/>
    </source>
</evidence>
<dbReference type="Proteomes" id="UP000250266">
    <property type="component" value="Unassembled WGS sequence"/>
</dbReference>
<gene>
    <name evidence="1" type="ORF">K432DRAFT_455958</name>
</gene>
<proteinExistence type="predicted"/>
<name>A0A8E2E866_9PEZI</name>
<protein>
    <submittedName>
        <fullName evidence="1">Uncharacterized protein</fullName>
    </submittedName>
</protein>
<organism evidence="1 2">
    <name type="scientific">Lepidopterella palustris CBS 459.81</name>
    <dbReference type="NCBI Taxonomy" id="1314670"/>
    <lineage>
        <taxon>Eukaryota</taxon>
        <taxon>Fungi</taxon>
        <taxon>Dikarya</taxon>
        <taxon>Ascomycota</taxon>
        <taxon>Pezizomycotina</taxon>
        <taxon>Dothideomycetes</taxon>
        <taxon>Pleosporomycetidae</taxon>
        <taxon>Mytilinidiales</taxon>
        <taxon>Argynnaceae</taxon>
        <taxon>Lepidopterella</taxon>
    </lineage>
</organism>
<dbReference type="EMBL" id="KV745016">
    <property type="protein sequence ID" value="OCK79231.1"/>
    <property type="molecule type" value="Genomic_DNA"/>
</dbReference>
<keyword evidence="2" id="KW-1185">Reference proteome</keyword>
<accession>A0A8E2E866</accession>
<evidence type="ECO:0000313" key="2">
    <source>
        <dbReference type="Proteomes" id="UP000250266"/>
    </source>
</evidence>